<dbReference type="PANTHER" id="PTHR23248">
    <property type="entry name" value="PHOSPHOLIPID SCRAMBLASE-RELATED"/>
    <property type="match status" value="1"/>
</dbReference>
<dbReference type="EMBL" id="MRZV01000428">
    <property type="protein sequence ID" value="PIK50222.1"/>
    <property type="molecule type" value="Genomic_DNA"/>
</dbReference>
<dbReference type="Pfam" id="PF03803">
    <property type="entry name" value="Scramblase"/>
    <property type="match status" value="1"/>
</dbReference>
<name>A0A2G8KQD0_STIJA</name>
<accession>A0A2G8KQD0</accession>
<evidence type="ECO:0000256" key="1">
    <source>
        <dbReference type="ARBA" id="ARBA00005350"/>
    </source>
</evidence>
<gene>
    <name evidence="3" type="ORF">BSL78_12877</name>
</gene>
<evidence type="ECO:0000313" key="3">
    <source>
        <dbReference type="EMBL" id="PIK50222.1"/>
    </source>
</evidence>
<proteinExistence type="inferred from homology"/>
<dbReference type="InterPro" id="IPR005552">
    <property type="entry name" value="Scramblase"/>
</dbReference>
<reference evidence="3 4" key="1">
    <citation type="journal article" date="2017" name="PLoS Biol.">
        <title>The sea cucumber genome provides insights into morphological evolution and visceral regeneration.</title>
        <authorList>
            <person name="Zhang X."/>
            <person name="Sun L."/>
            <person name="Yuan J."/>
            <person name="Sun Y."/>
            <person name="Gao Y."/>
            <person name="Zhang L."/>
            <person name="Li S."/>
            <person name="Dai H."/>
            <person name="Hamel J.F."/>
            <person name="Liu C."/>
            <person name="Yu Y."/>
            <person name="Liu S."/>
            <person name="Lin W."/>
            <person name="Guo K."/>
            <person name="Jin S."/>
            <person name="Xu P."/>
            <person name="Storey K.B."/>
            <person name="Huan P."/>
            <person name="Zhang T."/>
            <person name="Zhou Y."/>
            <person name="Zhang J."/>
            <person name="Lin C."/>
            <person name="Li X."/>
            <person name="Xing L."/>
            <person name="Huo D."/>
            <person name="Sun M."/>
            <person name="Wang L."/>
            <person name="Mercier A."/>
            <person name="Li F."/>
            <person name="Yang H."/>
            <person name="Xiang J."/>
        </authorList>
    </citation>
    <scope>NUCLEOTIDE SEQUENCE [LARGE SCALE GENOMIC DNA]</scope>
    <source>
        <strain evidence="3">Shaxun</strain>
        <tissue evidence="3">Muscle</tissue>
    </source>
</reference>
<dbReference type="GO" id="GO:0017128">
    <property type="term" value="F:phospholipid scramblase activity"/>
    <property type="evidence" value="ECO:0007669"/>
    <property type="project" value="InterPro"/>
</dbReference>
<comment type="caution">
    <text evidence="3">The sequence shown here is derived from an EMBL/GenBank/DDBJ whole genome shotgun (WGS) entry which is preliminary data.</text>
</comment>
<comment type="similarity">
    <text evidence="1 2">Belongs to the phospholipid scramblase family.</text>
</comment>
<dbReference type="Proteomes" id="UP000230750">
    <property type="component" value="Unassembled WGS sequence"/>
</dbReference>
<keyword evidence="2" id="KW-0564">Palmitate</keyword>
<keyword evidence="4" id="KW-1185">Reference proteome</keyword>
<dbReference type="AlphaFoldDB" id="A0A2G8KQD0"/>
<dbReference type="OrthoDB" id="191150at2759"/>
<protein>
    <recommendedName>
        <fullName evidence="2">Phospholipid scramblase</fullName>
    </recommendedName>
</protein>
<dbReference type="GO" id="GO:0005886">
    <property type="term" value="C:plasma membrane"/>
    <property type="evidence" value="ECO:0007669"/>
    <property type="project" value="TreeGrafter"/>
</dbReference>
<evidence type="ECO:0000256" key="2">
    <source>
        <dbReference type="RuleBase" id="RU363116"/>
    </source>
</evidence>
<comment type="cofactor">
    <cofactor evidence="2">
        <name>Ca(2+)</name>
        <dbReference type="ChEBI" id="CHEBI:29108"/>
    </cofactor>
</comment>
<keyword evidence="2" id="KW-0449">Lipoprotein</keyword>
<organism evidence="3 4">
    <name type="scientific">Stichopus japonicus</name>
    <name type="common">Sea cucumber</name>
    <dbReference type="NCBI Taxonomy" id="307972"/>
    <lineage>
        <taxon>Eukaryota</taxon>
        <taxon>Metazoa</taxon>
        <taxon>Echinodermata</taxon>
        <taxon>Eleutherozoa</taxon>
        <taxon>Echinozoa</taxon>
        <taxon>Holothuroidea</taxon>
        <taxon>Aspidochirotacea</taxon>
        <taxon>Aspidochirotida</taxon>
        <taxon>Stichopodidae</taxon>
        <taxon>Apostichopus</taxon>
    </lineage>
</organism>
<comment type="function">
    <text evidence="2">May mediate accelerated ATP-independent bidirectional transbilayer migration of phospholipids upon binding calcium ions that results in a loss of phospholipid asymmetry in the plasma membrane.</text>
</comment>
<sequence length="279" mass="30709">MANTPQFGMTGITAVTSPPGLALPTLQVPGAGLSWMDRPPAAIGCPPGLEYLSQLDQVLVHQQVDMEEVLTNLETANKYHVKNILGQQIFFAVEELHRGVIQISGKKRGFVMHIMDNMNQEVMKVSREFKCCVGLCCASCAGCCNGEKCASKASVEAPPGCPIGYVVQRPSLCGDHLAILDENHETLLKIRGPGCKCRSMYSDIEFNVLSSDETEHIGKISKQWAGNVQEVYTKADNFGIQFQMNLEVKSKAILIGAVLLIDFMFFEEQQINQQTNQRL</sequence>
<dbReference type="PANTHER" id="PTHR23248:SF63">
    <property type="entry name" value="PHOSPHOLIPID SCRAMBLASE"/>
    <property type="match status" value="1"/>
</dbReference>
<evidence type="ECO:0000313" key="4">
    <source>
        <dbReference type="Proteomes" id="UP000230750"/>
    </source>
</evidence>
<keyword evidence="2" id="KW-0106">Calcium</keyword>